<dbReference type="Proteomes" id="UP000028630">
    <property type="component" value="Unassembled WGS sequence"/>
</dbReference>
<feature type="domain" description="Bacteriophage/plasmid primase P4 C-terminal" evidence="1">
    <location>
        <begin position="68"/>
        <end position="194"/>
    </location>
</feature>
<dbReference type="InterPro" id="IPR014818">
    <property type="entry name" value="Phage/plasmid_primase_P4_C"/>
</dbReference>
<keyword evidence="2" id="KW-0548">Nucleotidyltransferase</keyword>
<reference evidence="3" key="1">
    <citation type="submission" date="2014-05" db="EMBL/GenBank/DDBJ databases">
        <title>ATOL: Assembling a taxonomically balanced genome-scale reconstruction of the evolutionary history of the Enterobacteriaceae.</title>
        <authorList>
            <person name="Plunkett G. III"/>
            <person name="Neeno-Eckwall E.C."/>
            <person name="Glasner J.D."/>
            <person name="Perna N.T."/>
        </authorList>
    </citation>
    <scope>NUCLEOTIDE SEQUENCE [LARGE SCALE GENOMIC DNA]</scope>
    <source>
        <strain evidence="3">ATCC 49490</strain>
    </source>
</reference>
<protein>
    <submittedName>
        <fullName evidence="2">Phage-associated DNA primase</fullName>
        <ecNumber evidence="2">2.7.7.-</ecNumber>
    </submittedName>
</protein>
<organism evidence="2 3">
    <name type="scientific">Trabulsiella guamensis ATCC 49490</name>
    <dbReference type="NCBI Taxonomy" id="1005994"/>
    <lineage>
        <taxon>Bacteria</taxon>
        <taxon>Pseudomonadati</taxon>
        <taxon>Pseudomonadota</taxon>
        <taxon>Gammaproteobacteria</taxon>
        <taxon>Enterobacterales</taxon>
        <taxon>Enterobacteriaceae</taxon>
        <taxon>Trabulsiella</taxon>
    </lineage>
</organism>
<proteinExistence type="predicted"/>
<dbReference type="InterPro" id="IPR027417">
    <property type="entry name" value="P-loop_NTPase"/>
</dbReference>
<gene>
    <name evidence="2" type="ORF">GTGU_02658</name>
</gene>
<dbReference type="GO" id="GO:0016779">
    <property type="term" value="F:nucleotidyltransferase activity"/>
    <property type="evidence" value="ECO:0007669"/>
    <property type="project" value="UniProtKB-KW"/>
</dbReference>
<dbReference type="EMBL" id="JMTB01000085">
    <property type="protein sequence ID" value="KFC06141.1"/>
    <property type="molecule type" value="Genomic_DNA"/>
</dbReference>
<keyword evidence="2" id="KW-0808">Transferase</keyword>
<dbReference type="eggNOG" id="COG3378">
    <property type="taxonomic scope" value="Bacteria"/>
</dbReference>
<evidence type="ECO:0000259" key="1">
    <source>
        <dbReference type="SMART" id="SM00885"/>
    </source>
</evidence>
<dbReference type="Gene3D" id="3.40.50.300">
    <property type="entry name" value="P-loop containing nucleotide triphosphate hydrolases"/>
    <property type="match status" value="1"/>
</dbReference>
<dbReference type="Pfam" id="PF08706">
    <property type="entry name" value="D5_N"/>
    <property type="match status" value="1"/>
</dbReference>
<name>A0A085A7E6_9ENTR</name>
<dbReference type="AlphaFoldDB" id="A0A085A7E6"/>
<keyword evidence="3" id="KW-1185">Reference proteome</keyword>
<sequence length="351" mass="40009">MILTDEKQQKKNRVALVAEIIGDDAVKAILTDTIWINRVFPLAPRSEKKKRVHAAKSSLLQMADSEKARLLASRYEGIAIHPESEAVFVYRSGIWEEVTVMEFSRKMVAIYNENRADFARRTINNVIEALKLVMPVMSDQRRSLIPFANGVYDMETGEFTPHQPGNWITHHNGIEYTAPVPVENLHDQASNFHKWLRQAADNQKYEKRYTTVVRAVVIATNNTPMIFTDRAGGVARRRVIFQFNNPVREDERDPDLSEKIAGEIPVVICRLLENFTDPEKARKLLKDQRDSDEALEIKRATNPVIAFCEFLEFLVQEYGLMIGGGGGKKNPRQFLYPPSQSLVAQGLETIR</sequence>
<accession>A0A085A7E6</accession>
<evidence type="ECO:0000313" key="3">
    <source>
        <dbReference type="Proteomes" id="UP000028630"/>
    </source>
</evidence>
<dbReference type="EC" id="2.7.7.-" evidence="2"/>
<dbReference type="SMART" id="SM00885">
    <property type="entry name" value="D5_N"/>
    <property type="match status" value="1"/>
</dbReference>
<evidence type="ECO:0000313" key="2">
    <source>
        <dbReference type="EMBL" id="KFC06141.1"/>
    </source>
</evidence>
<comment type="caution">
    <text evidence="2">The sequence shown here is derived from an EMBL/GenBank/DDBJ whole genome shotgun (WGS) entry which is preliminary data.</text>
</comment>